<comment type="similarity">
    <text evidence="2">Belongs to the bacterial solute-binding protein 8 family.</text>
</comment>
<dbReference type="OrthoDB" id="63946at2"/>
<name>A0A343JDA5_9CLOT</name>
<gene>
    <name evidence="6" type="ORF">BEN51_08465</name>
</gene>
<keyword evidence="7" id="KW-1185">Reference proteome</keyword>
<dbReference type="PANTHER" id="PTHR30532:SF28">
    <property type="entry name" value="PETROBACTIN-BINDING PROTEIN YCLQ"/>
    <property type="match status" value="1"/>
</dbReference>
<evidence type="ECO:0000256" key="3">
    <source>
        <dbReference type="ARBA" id="ARBA00022448"/>
    </source>
</evidence>
<dbReference type="EMBL" id="CP016786">
    <property type="protein sequence ID" value="ASW43513.1"/>
    <property type="molecule type" value="Genomic_DNA"/>
</dbReference>
<evidence type="ECO:0000313" key="6">
    <source>
        <dbReference type="EMBL" id="ASW43513.1"/>
    </source>
</evidence>
<evidence type="ECO:0000256" key="2">
    <source>
        <dbReference type="ARBA" id="ARBA00008814"/>
    </source>
</evidence>
<evidence type="ECO:0000256" key="4">
    <source>
        <dbReference type="ARBA" id="ARBA00022729"/>
    </source>
</evidence>
<dbReference type="PROSITE" id="PS50983">
    <property type="entry name" value="FE_B12_PBP"/>
    <property type="match status" value="1"/>
</dbReference>
<sequence length="324" mass="35471">MKKRTGIIIAIILVVAAILGVTQYKGKDNTKANSDVETAKHQDGDIITVTDRKGEVEVAYNPKNVVVLDFASLDIMDDLGIEPVALPKASIPSYLEKYKDDKYIDLGSLKSYDMEAVAAAQPDLIIIEGRQEEAIAEFQKLAPTLYLGSDGDYFASLERTARVLGQIFGKEAEVEEKLASINARKEELVSKTKALNATALFLMVNEGSYGAQGADSRFGYVYNEFGFTPIDTNIDDATHGQEVTNEYIKEKNPDFLIVLDRTYATGSGEGKATAQETLDNDLIKSTDAYKNGHIIYVEPTAWYIGGPGFKGADVVLRDMENAVK</sequence>
<dbReference type="InterPro" id="IPR002491">
    <property type="entry name" value="ABC_transptr_periplasmic_BD"/>
</dbReference>
<dbReference type="KEGG" id="cia:BEN51_08465"/>
<keyword evidence="3" id="KW-0813">Transport</keyword>
<dbReference type="GO" id="GO:0030288">
    <property type="term" value="C:outer membrane-bounded periplasmic space"/>
    <property type="evidence" value="ECO:0007669"/>
    <property type="project" value="TreeGrafter"/>
</dbReference>
<proteinExistence type="inferred from homology"/>
<comment type="subcellular location">
    <subcellularLocation>
        <location evidence="1">Cell envelope</location>
    </subcellularLocation>
</comment>
<accession>A0A343JDA5</accession>
<evidence type="ECO:0000259" key="5">
    <source>
        <dbReference type="PROSITE" id="PS50983"/>
    </source>
</evidence>
<evidence type="ECO:0000256" key="1">
    <source>
        <dbReference type="ARBA" id="ARBA00004196"/>
    </source>
</evidence>
<organism evidence="6 7">
    <name type="scientific">Clostridium isatidis</name>
    <dbReference type="NCBI Taxonomy" id="182773"/>
    <lineage>
        <taxon>Bacteria</taxon>
        <taxon>Bacillati</taxon>
        <taxon>Bacillota</taxon>
        <taxon>Clostridia</taxon>
        <taxon>Eubacteriales</taxon>
        <taxon>Clostridiaceae</taxon>
        <taxon>Clostridium</taxon>
    </lineage>
</organism>
<dbReference type="SUPFAM" id="SSF53807">
    <property type="entry name" value="Helical backbone' metal receptor"/>
    <property type="match status" value="1"/>
</dbReference>
<reference evidence="6 7" key="1">
    <citation type="submission" date="2016-08" db="EMBL/GenBank/DDBJ databases">
        <title>Complete Genome Sequence Of The Indigo Reducing Clostridium isatidis DSM15098.</title>
        <authorList>
            <person name="Little G.T."/>
            <person name="Minton N.P."/>
        </authorList>
    </citation>
    <scope>NUCLEOTIDE SEQUENCE [LARGE SCALE GENOMIC DNA]</scope>
    <source>
        <strain evidence="6 7">DSM 15098</strain>
    </source>
</reference>
<dbReference type="Gene3D" id="3.40.50.1980">
    <property type="entry name" value="Nitrogenase molybdenum iron protein domain"/>
    <property type="match status" value="2"/>
</dbReference>
<keyword evidence="4" id="KW-0732">Signal</keyword>
<dbReference type="GO" id="GO:1901678">
    <property type="term" value="P:iron coordination entity transport"/>
    <property type="evidence" value="ECO:0007669"/>
    <property type="project" value="UniProtKB-ARBA"/>
</dbReference>
<dbReference type="CDD" id="cd01140">
    <property type="entry name" value="FatB"/>
    <property type="match status" value="1"/>
</dbReference>
<dbReference type="InterPro" id="IPR033870">
    <property type="entry name" value="FatB"/>
</dbReference>
<dbReference type="Pfam" id="PF01497">
    <property type="entry name" value="Peripla_BP_2"/>
    <property type="match status" value="1"/>
</dbReference>
<evidence type="ECO:0000313" key="7">
    <source>
        <dbReference type="Proteomes" id="UP000264883"/>
    </source>
</evidence>
<dbReference type="AlphaFoldDB" id="A0A343JDA5"/>
<dbReference type="InterPro" id="IPR051313">
    <property type="entry name" value="Bact_iron-sidero_bind"/>
</dbReference>
<dbReference type="Proteomes" id="UP000264883">
    <property type="component" value="Chromosome"/>
</dbReference>
<feature type="domain" description="Fe/B12 periplasmic-binding" evidence="5">
    <location>
        <begin position="64"/>
        <end position="324"/>
    </location>
</feature>
<dbReference type="PANTHER" id="PTHR30532">
    <property type="entry name" value="IRON III DICITRATE-BINDING PERIPLASMIC PROTEIN"/>
    <property type="match status" value="1"/>
</dbReference>
<protein>
    <submittedName>
        <fullName evidence="6">ABC transporter</fullName>
    </submittedName>
</protein>
<dbReference type="RefSeq" id="WP_119865646.1">
    <property type="nucleotide sequence ID" value="NZ_CP016786.1"/>
</dbReference>